<evidence type="ECO:0000256" key="1">
    <source>
        <dbReference type="SAM" id="MobiDB-lite"/>
    </source>
</evidence>
<evidence type="ECO:0008006" key="4">
    <source>
        <dbReference type="Google" id="ProtNLM"/>
    </source>
</evidence>
<proteinExistence type="predicted"/>
<gene>
    <name evidence="2" type="ORF">AAHA92_10408</name>
</gene>
<feature type="region of interest" description="Disordered" evidence="1">
    <location>
        <begin position="17"/>
        <end position="46"/>
    </location>
</feature>
<keyword evidence="3" id="KW-1185">Reference proteome</keyword>
<accession>A0ABD1HYM3</accession>
<sequence>MSGVEYQAAIRAMQRIKLKPIKDSSSSSSSSSSRQQARKFPGAVDSTEFQTDKLKDAEESLRTVMYLTCWGPNS</sequence>
<dbReference type="AlphaFoldDB" id="A0ABD1HYM3"/>
<evidence type="ECO:0000313" key="2">
    <source>
        <dbReference type="EMBL" id="KAL1560156.1"/>
    </source>
</evidence>
<dbReference type="Proteomes" id="UP001567538">
    <property type="component" value="Unassembled WGS sequence"/>
</dbReference>
<dbReference type="Pfam" id="PF12609">
    <property type="entry name" value="DUF3774"/>
    <property type="match status" value="1"/>
</dbReference>
<dbReference type="InterPro" id="IPR022251">
    <property type="entry name" value="DUF3774_wound-induced"/>
</dbReference>
<feature type="compositionally biased region" description="Low complexity" evidence="1">
    <location>
        <begin position="24"/>
        <end position="33"/>
    </location>
</feature>
<name>A0ABD1HYM3_SALDI</name>
<dbReference type="EMBL" id="JBEAFC010000004">
    <property type="protein sequence ID" value="KAL1560156.1"/>
    <property type="molecule type" value="Genomic_DNA"/>
</dbReference>
<reference evidence="2 3" key="1">
    <citation type="submission" date="2024-06" db="EMBL/GenBank/DDBJ databases">
        <title>A chromosome level genome sequence of Diviner's sage (Salvia divinorum).</title>
        <authorList>
            <person name="Ford S.A."/>
            <person name="Ro D.-K."/>
            <person name="Ness R.W."/>
            <person name="Phillips M.A."/>
        </authorList>
    </citation>
    <scope>NUCLEOTIDE SEQUENCE [LARGE SCALE GENOMIC DNA]</scope>
    <source>
        <strain evidence="2">SAF-2024a</strain>
        <tissue evidence="2">Leaf</tissue>
    </source>
</reference>
<comment type="caution">
    <text evidence="2">The sequence shown here is derived from an EMBL/GenBank/DDBJ whole genome shotgun (WGS) entry which is preliminary data.</text>
</comment>
<protein>
    <recommendedName>
        <fullName evidence="4">Wound induced protein</fullName>
    </recommendedName>
</protein>
<organism evidence="2 3">
    <name type="scientific">Salvia divinorum</name>
    <name type="common">Maria pastora</name>
    <name type="synonym">Diviner's sage</name>
    <dbReference type="NCBI Taxonomy" id="28513"/>
    <lineage>
        <taxon>Eukaryota</taxon>
        <taxon>Viridiplantae</taxon>
        <taxon>Streptophyta</taxon>
        <taxon>Embryophyta</taxon>
        <taxon>Tracheophyta</taxon>
        <taxon>Spermatophyta</taxon>
        <taxon>Magnoliopsida</taxon>
        <taxon>eudicotyledons</taxon>
        <taxon>Gunneridae</taxon>
        <taxon>Pentapetalae</taxon>
        <taxon>asterids</taxon>
        <taxon>lamiids</taxon>
        <taxon>Lamiales</taxon>
        <taxon>Lamiaceae</taxon>
        <taxon>Nepetoideae</taxon>
        <taxon>Mentheae</taxon>
        <taxon>Salviinae</taxon>
        <taxon>Salvia</taxon>
        <taxon>Salvia subgen. Calosphace</taxon>
    </lineage>
</organism>
<evidence type="ECO:0000313" key="3">
    <source>
        <dbReference type="Proteomes" id="UP001567538"/>
    </source>
</evidence>